<feature type="compositionally biased region" description="Basic residues" evidence="1">
    <location>
        <begin position="53"/>
        <end position="73"/>
    </location>
</feature>
<reference evidence="3 4" key="1">
    <citation type="journal article" name="Sci. Rep.">
        <title>Genome-scale phylogenetic analyses confirm Olpidium as the closest living zoosporic fungus to the non-flagellated, terrestrial fungi.</title>
        <authorList>
            <person name="Chang Y."/>
            <person name="Rochon D."/>
            <person name="Sekimoto S."/>
            <person name="Wang Y."/>
            <person name="Chovatia M."/>
            <person name="Sandor L."/>
            <person name="Salamov A."/>
            <person name="Grigoriev I.V."/>
            <person name="Stajich J.E."/>
            <person name="Spatafora J.W."/>
        </authorList>
    </citation>
    <scope>NUCLEOTIDE SEQUENCE [LARGE SCALE GENOMIC DNA]</scope>
    <source>
        <strain evidence="3">S191</strain>
    </source>
</reference>
<evidence type="ECO:0000256" key="1">
    <source>
        <dbReference type="SAM" id="MobiDB-lite"/>
    </source>
</evidence>
<dbReference type="Proteomes" id="UP000673691">
    <property type="component" value="Unassembled WGS sequence"/>
</dbReference>
<feature type="domain" description="CFA20" evidence="2">
    <location>
        <begin position="183"/>
        <end position="217"/>
    </location>
</feature>
<evidence type="ECO:0000259" key="2">
    <source>
        <dbReference type="Pfam" id="PF05018"/>
    </source>
</evidence>
<evidence type="ECO:0000313" key="3">
    <source>
        <dbReference type="EMBL" id="KAG5456137.1"/>
    </source>
</evidence>
<gene>
    <name evidence="3" type="ORF">BJ554DRAFT_4204</name>
</gene>
<dbReference type="InterPro" id="IPR007714">
    <property type="entry name" value="CFA20_dom"/>
</dbReference>
<name>A0A8H7ZNF3_9FUNG</name>
<feature type="region of interest" description="Disordered" evidence="1">
    <location>
        <begin position="112"/>
        <end position="177"/>
    </location>
</feature>
<keyword evidence="4" id="KW-1185">Reference proteome</keyword>
<sequence length="336" mass="38057">GGGVSRCVRRRPSHVPGDSCPLLFPLSADRGSRTAAQEQAAPDLGQESSQRTHQAHHRQRHPVLRPGNHRHQRLHKLHHLPGAAEQDPGHKAALPCHDHQKPEKIFHFRGAGPRRQERQEEIPSVELPGEGLGLGEKGKRRGVRGALRNSERCNERNGDGTADDDDEQRRRKKRKARTPLAILVSTTRVKPFICTMPMRLDDGWNQIQFNLVRSERRAIDFFSHSLFVLPASDQVLLRIGAGGRKRTRGLNGVLPTSPPHPGFLRSACARGGCDERPTDCQSDFTRRAYGTNYIETLRVQIHANCRIRRIYFSDRLYSEEELPPEFKLFLPIQKQT</sequence>
<feature type="non-terminal residue" evidence="3">
    <location>
        <position position="1"/>
    </location>
</feature>
<proteinExistence type="predicted"/>
<evidence type="ECO:0000313" key="4">
    <source>
        <dbReference type="Proteomes" id="UP000673691"/>
    </source>
</evidence>
<dbReference type="InterPro" id="IPR040441">
    <property type="entry name" value="CFA20/CFAP20DC"/>
</dbReference>
<dbReference type="OrthoDB" id="7486196at2759"/>
<feature type="compositionally biased region" description="Basic and acidic residues" evidence="1">
    <location>
        <begin position="149"/>
        <end position="158"/>
    </location>
</feature>
<dbReference type="PANTHER" id="PTHR12458">
    <property type="entry name" value="ORF PROTEIN"/>
    <property type="match status" value="1"/>
</dbReference>
<dbReference type="AlphaFoldDB" id="A0A8H7ZNF3"/>
<feature type="region of interest" description="Disordered" evidence="1">
    <location>
        <begin position="1"/>
        <end position="73"/>
    </location>
</feature>
<organism evidence="3 4">
    <name type="scientific">Olpidium bornovanus</name>
    <dbReference type="NCBI Taxonomy" id="278681"/>
    <lineage>
        <taxon>Eukaryota</taxon>
        <taxon>Fungi</taxon>
        <taxon>Fungi incertae sedis</taxon>
        <taxon>Olpidiomycota</taxon>
        <taxon>Olpidiomycotina</taxon>
        <taxon>Olpidiomycetes</taxon>
        <taxon>Olpidiales</taxon>
        <taxon>Olpidiaceae</taxon>
        <taxon>Olpidium</taxon>
    </lineage>
</organism>
<dbReference type="Pfam" id="PF05018">
    <property type="entry name" value="CFA20_dom"/>
    <property type="match status" value="2"/>
</dbReference>
<accession>A0A8H7ZNF3</accession>
<comment type="caution">
    <text evidence="3">The sequence shown here is derived from an EMBL/GenBank/DDBJ whole genome shotgun (WGS) entry which is preliminary data.</text>
</comment>
<feature type="domain" description="CFA20" evidence="2">
    <location>
        <begin position="283"/>
        <end position="329"/>
    </location>
</feature>
<protein>
    <recommendedName>
        <fullName evidence="2">CFA20 domain-containing protein</fullName>
    </recommendedName>
</protein>
<dbReference type="EMBL" id="JAEFCI010012209">
    <property type="protein sequence ID" value="KAG5456137.1"/>
    <property type="molecule type" value="Genomic_DNA"/>
</dbReference>